<dbReference type="Gene3D" id="3.40.50.150">
    <property type="entry name" value="Vaccinia Virus protein VP39"/>
    <property type="match status" value="2"/>
</dbReference>
<dbReference type="Proteomes" id="UP000186769">
    <property type="component" value="Unassembled WGS sequence"/>
</dbReference>
<evidence type="ECO:0000256" key="3">
    <source>
        <dbReference type="ARBA" id="ARBA00022679"/>
    </source>
</evidence>
<dbReference type="EMBL" id="MSKW01000019">
    <property type="protein sequence ID" value="OLO75472.1"/>
    <property type="molecule type" value="Genomic_DNA"/>
</dbReference>
<evidence type="ECO:0000313" key="5">
    <source>
        <dbReference type="EMBL" id="OLO75472.1"/>
    </source>
</evidence>
<sequence>MSPAPAPQKQDVIVNDTEFLSAHWLAEGFPARLSALVKDWREQAKEGHRDPLHALGSLSSDYLRELRSATDSTTSTLSAGSMSSADEAPLLTSAHRSLAHALGLAPNENTTHEGAVVETLQGSRPLTLPVIAARGLETSLDLVVLDAVGVDAVDLLLDGKVNKPGSGSLAQPMQLTNAQGREELVWSVARAVSEILASQASPHYVLVFAGRWVLLTDAARWSEGRYLALDLVTAMERRELTNSGGLARIAGLISAAVLLPDDAGENVMDKLTAESTTHAVGVSEELRVGLRRSIEIIANDVVRGLDGEELTDPDLPSQLATQSLRFLYRLLFLLYAEAHPELAVVPTASAEYQAGYGLDRLRDIALADLPDGAGESHHLHTSLDVLFRLVNGQAESVAELPVEDLRADLFDPGRTPLIDGYPDEIAQNTGEKRRWLSDTALHDVLRLLLLSNPSGKGRGGKRSRRGWISYANLGINQLGAVYEGLMSYTGVLTREPMVEVARGGDPSKGSWLVPERDSARYAESDIVRFTDPATGEERIRRYGAGQFAFRLSGRDRERSASYYTPEVLTQCVVRHSLAELLTEDTTAEEILSFRVCEPALGSGAFANEAVNQLADAYLERRQREMGERIEAEDLPSERRKVKAWIALHRVYGVDLNATAVELAEVSMWLNVMQPSMAAPWFGLHLKRGNSLIGARRAVYNLGEARAAKEKIWEVTPTERSLADVPPGNLPVGEVHHFLLPAKTWGAVADAKQAKELAPEEAATMKSWRKSMLRRPSATRPLIETVGADGETTRTRGPSEQHRLEALAARAESLWSIAAKRLKACEEAASRDLDVWHLPESLRPEPSTVTRREIEDSLGDPESMYQRLRLVMDAWCALSFWPLDKVDELPDWEEWLVFLEDTLGIAPERKSKGSQKKYMPADTDVRLDDNPSFDELGVIEQFDIPEFSMQDSMTLVATHPWLTTVQAIAKREGFFHWELDFAQVFTAGGFDLQVGNPPWVRPVWKDDATLAEADPWFLLEEQIPEKAFESRRSVVLKNSRLLWRYLRDLSVSEATVSMLGSVVEHPVLAGLQTNLYVNFIERSWRCMSGRGIVGLIHPEGHLTDLRAKRFRREVYSRLRRHWQFVNGDNLFEEVNSTEEFSVSIYSKPLSVEFLYVSDLRNPDVLERSLHCYRLQRDVPLDYLEPSWIEVPSASRVTVIREEDLASWSVLFGQRDIDVRSVRLVRATTVDFQEVLEVMSGNVSIIGGEGLLVSQCWHEKSAKQKGLIVREKTEAKTWSEVVLQGPHIFVADPLYQNARRLGFVKSDYDGWDLERISDDVIPRTNYRRQCLRVDYEAAVDKWAGFPSWDYWRIAVRRMVRSFHVRTLKPALIPPGAAHVHAIHSCIASTCAAPVHAKFLKDPSRAGGFSRHPEGSLATVLVCGLWSSLPVDYLVKVSGKTDLHTEVLQMLPSTGSHPAWRYLLLRTLRLNCLTRAYEPLWRALAPLTDPEDTWTPAFADWPAIAVGRRDRAEAPVQPDNPEDRVEWEEFGNLGLSPWTWETPLRSDFERRAALVETDALAAIMLGLTAEQLCLVYRAQFAVLRKYEHTMWFDSLGRQIAKHHQAFGVHQEKTDYPTLVDYVAAMEEIGLNPQADQPSPEIAADVRFTDFLSRYEAPFTKADREREMTLAHAEFRRRLYAEGLTDAEGKELEA</sequence>
<keyword evidence="3" id="KW-0808">Transferase</keyword>
<evidence type="ECO:0000256" key="2">
    <source>
        <dbReference type="ARBA" id="ARBA00022603"/>
    </source>
</evidence>
<organism evidence="5 6">
    <name type="scientific">Actinomyces oris</name>
    <dbReference type="NCBI Taxonomy" id="544580"/>
    <lineage>
        <taxon>Bacteria</taxon>
        <taxon>Bacillati</taxon>
        <taxon>Actinomycetota</taxon>
        <taxon>Actinomycetes</taxon>
        <taxon>Actinomycetales</taxon>
        <taxon>Actinomycetaceae</taxon>
        <taxon>Actinomyces</taxon>
    </lineage>
</organism>
<name>A0A1Q8X574_9ACTO</name>
<dbReference type="GO" id="GO:0032259">
    <property type="term" value="P:methylation"/>
    <property type="evidence" value="ECO:0007669"/>
    <property type="project" value="UniProtKB-KW"/>
</dbReference>
<accession>A0A1Q8X574</accession>
<evidence type="ECO:0000256" key="4">
    <source>
        <dbReference type="ARBA" id="ARBA00047942"/>
    </source>
</evidence>
<evidence type="ECO:0000256" key="1">
    <source>
        <dbReference type="ARBA" id="ARBA00011900"/>
    </source>
</evidence>
<reference evidence="5 6" key="1">
    <citation type="submission" date="2016-12" db="EMBL/GenBank/DDBJ databases">
        <title>Genomic comparison of strains in the 'Actinomyces naeslundii' group.</title>
        <authorList>
            <person name="Mughal S.R."/>
            <person name="Do T."/>
            <person name="Gilbert S.C."/>
            <person name="Witherden E.A."/>
            <person name="Didelot X."/>
            <person name="Beighton D."/>
        </authorList>
    </citation>
    <scope>NUCLEOTIDE SEQUENCE [LARGE SCALE GENOMIC DNA]</scope>
    <source>
        <strain evidence="5 6">G53E</strain>
    </source>
</reference>
<gene>
    <name evidence="5" type="ORF">BKH15_10175</name>
</gene>
<dbReference type="PANTHER" id="PTHR33841">
    <property type="entry name" value="DNA METHYLTRANSFERASE YEEA-RELATED"/>
    <property type="match status" value="1"/>
</dbReference>
<dbReference type="InterPro" id="IPR050953">
    <property type="entry name" value="N4_N6_ade-DNA_methylase"/>
</dbReference>
<dbReference type="SUPFAM" id="SSF53335">
    <property type="entry name" value="S-adenosyl-L-methionine-dependent methyltransferases"/>
    <property type="match status" value="1"/>
</dbReference>
<keyword evidence="2" id="KW-0489">Methyltransferase</keyword>
<comment type="caution">
    <text evidence="5">The sequence shown here is derived from an EMBL/GenBank/DDBJ whole genome shotgun (WGS) entry which is preliminary data.</text>
</comment>
<dbReference type="EC" id="2.1.1.72" evidence="1"/>
<dbReference type="InterPro" id="IPR029063">
    <property type="entry name" value="SAM-dependent_MTases_sf"/>
</dbReference>
<proteinExistence type="predicted"/>
<comment type="catalytic activity">
    <reaction evidence="4">
        <text>a 2'-deoxyadenosine in DNA + S-adenosyl-L-methionine = an N(6)-methyl-2'-deoxyadenosine in DNA + S-adenosyl-L-homocysteine + H(+)</text>
        <dbReference type="Rhea" id="RHEA:15197"/>
        <dbReference type="Rhea" id="RHEA-COMP:12418"/>
        <dbReference type="Rhea" id="RHEA-COMP:12419"/>
        <dbReference type="ChEBI" id="CHEBI:15378"/>
        <dbReference type="ChEBI" id="CHEBI:57856"/>
        <dbReference type="ChEBI" id="CHEBI:59789"/>
        <dbReference type="ChEBI" id="CHEBI:90615"/>
        <dbReference type="ChEBI" id="CHEBI:90616"/>
        <dbReference type="EC" id="2.1.1.72"/>
    </reaction>
</comment>
<dbReference type="RefSeq" id="WP_075415204.1">
    <property type="nucleotide sequence ID" value="NZ_MSKW01000019.1"/>
</dbReference>
<protein>
    <recommendedName>
        <fullName evidence="1">site-specific DNA-methyltransferase (adenine-specific)</fullName>
        <ecNumber evidence="1">2.1.1.72</ecNumber>
    </recommendedName>
</protein>
<dbReference type="PANTHER" id="PTHR33841:SF1">
    <property type="entry name" value="DNA METHYLTRANSFERASE A"/>
    <property type="match status" value="1"/>
</dbReference>
<dbReference type="GO" id="GO:0009007">
    <property type="term" value="F:site-specific DNA-methyltransferase (adenine-specific) activity"/>
    <property type="evidence" value="ECO:0007669"/>
    <property type="project" value="UniProtKB-EC"/>
</dbReference>
<evidence type="ECO:0000313" key="6">
    <source>
        <dbReference type="Proteomes" id="UP000186769"/>
    </source>
</evidence>